<gene>
    <name evidence="1" type="ORF">DAEQUDRAFT_412636</name>
</gene>
<organism evidence="1 2">
    <name type="scientific">Daedalea quercina L-15889</name>
    <dbReference type="NCBI Taxonomy" id="1314783"/>
    <lineage>
        <taxon>Eukaryota</taxon>
        <taxon>Fungi</taxon>
        <taxon>Dikarya</taxon>
        <taxon>Basidiomycota</taxon>
        <taxon>Agaricomycotina</taxon>
        <taxon>Agaricomycetes</taxon>
        <taxon>Polyporales</taxon>
        <taxon>Fomitopsis</taxon>
    </lineage>
</organism>
<reference evidence="1 2" key="1">
    <citation type="journal article" date="2016" name="Mol. Biol. Evol.">
        <title>Comparative Genomics of Early-Diverging Mushroom-Forming Fungi Provides Insights into the Origins of Lignocellulose Decay Capabilities.</title>
        <authorList>
            <person name="Nagy L.G."/>
            <person name="Riley R."/>
            <person name="Tritt A."/>
            <person name="Adam C."/>
            <person name="Daum C."/>
            <person name="Floudas D."/>
            <person name="Sun H."/>
            <person name="Yadav J.S."/>
            <person name="Pangilinan J."/>
            <person name="Larsson K.H."/>
            <person name="Matsuura K."/>
            <person name="Barry K."/>
            <person name="Labutti K."/>
            <person name="Kuo R."/>
            <person name="Ohm R.A."/>
            <person name="Bhattacharya S.S."/>
            <person name="Shirouzu T."/>
            <person name="Yoshinaga Y."/>
            <person name="Martin F.M."/>
            <person name="Grigoriev I.V."/>
            <person name="Hibbett D.S."/>
        </authorList>
    </citation>
    <scope>NUCLEOTIDE SEQUENCE [LARGE SCALE GENOMIC DNA]</scope>
    <source>
        <strain evidence="1 2">L-15889</strain>
    </source>
</reference>
<accession>A0A165NLT9</accession>
<name>A0A165NLT9_9APHY</name>
<evidence type="ECO:0000313" key="2">
    <source>
        <dbReference type="Proteomes" id="UP000076727"/>
    </source>
</evidence>
<sequence length="110" mass="12146">MIMPFSTSLYTTFHVLLNTPMVPPEQKQETRDVPLQDLSIASPVSPADIVYPACGLIVTPSSGRASIAFTSTRTIMLPYPVRIAGNSRCRHEYSDCNRAIHFAQFVCRGS</sequence>
<dbReference type="OrthoDB" id="2804071at2759"/>
<proteinExistence type="predicted"/>
<evidence type="ECO:0000313" key="1">
    <source>
        <dbReference type="EMBL" id="KZT67123.1"/>
    </source>
</evidence>
<dbReference type="AlphaFoldDB" id="A0A165NLT9"/>
<dbReference type="EMBL" id="KV429080">
    <property type="protein sequence ID" value="KZT67123.1"/>
    <property type="molecule type" value="Genomic_DNA"/>
</dbReference>
<keyword evidence="2" id="KW-1185">Reference proteome</keyword>
<protein>
    <submittedName>
        <fullName evidence="1">Uncharacterized protein</fullName>
    </submittedName>
</protein>
<dbReference type="Proteomes" id="UP000076727">
    <property type="component" value="Unassembled WGS sequence"/>
</dbReference>